<organism evidence="1 2">
    <name type="scientific">Pedobacter lusitanus</name>
    <dbReference type="NCBI Taxonomy" id="1503925"/>
    <lineage>
        <taxon>Bacteria</taxon>
        <taxon>Pseudomonadati</taxon>
        <taxon>Bacteroidota</taxon>
        <taxon>Sphingobacteriia</taxon>
        <taxon>Sphingobacteriales</taxon>
        <taxon>Sphingobacteriaceae</taxon>
        <taxon>Pedobacter</taxon>
    </lineage>
</organism>
<dbReference type="STRING" id="1503925.TH53_00590"/>
<reference evidence="1 2" key="1">
    <citation type="submission" date="2015-01" db="EMBL/GenBank/DDBJ databases">
        <title>Draft genome sequence of Pedobacter sp. NL19 isolated from sludge of an effluent treatment pond in an abandoned uranium mine.</title>
        <authorList>
            <person name="Santos T."/>
            <person name="Caetano T."/>
            <person name="Covas C."/>
            <person name="Cruz A."/>
            <person name="Mendo S."/>
        </authorList>
    </citation>
    <scope>NUCLEOTIDE SEQUENCE [LARGE SCALE GENOMIC DNA]</scope>
    <source>
        <strain evidence="1 2">NL19</strain>
    </source>
</reference>
<dbReference type="RefSeq" id="WP_041877373.1">
    <property type="nucleotide sequence ID" value="NZ_CP157278.1"/>
</dbReference>
<protein>
    <submittedName>
        <fullName evidence="1">Uncharacterized protein</fullName>
    </submittedName>
</protein>
<evidence type="ECO:0000313" key="2">
    <source>
        <dbReference type="Proteomes" id="UP000032049"/>
    </source>
</evidence>
<dbReference type="OrthoDB" id="6331972at2"/>
<name>A0A0D0G2D6_9SPHI</name>
<proteinExistence type="predicted"/>
<dbReference type="EMBL" id="JXRA01000004">
    <property type="protein sequence ID" value="KIO78944.1"/>
    <property type="molecule type" value="Genomic_DNA"/>
</dbReference>
<dbReference type="AlphaFoldDB" id="A0A0D0G2D6"/>
<evidence type="ECO:0000313" key="1">
    <source>
        <dbReference type="EMBL" id="KIO78944.1"/>
    </source>
</evidence>
<sequence length="110" mass="12483">MKTDLIEIFQTIRAALQPYTTLGFNDGTNSDQKYDLWAIPPAGADGKEKPEVFFLSLEIKDDHVAFDLLPESVPQHERTLYIKELDDVTLNLIEDKVAAGFKVCKERGWV</sequence>
<gene>
    <name evidence="1" type="ORF">TH53_00590</name>
</gene>
<accession>A0A0D0G2D6</accession>
<keyword evidence="2" id="KW-1185">Reference proteome</keyword>
<dbReference type="Proteomes" id="UP000032049">
    <property type="component" value="Unassembled WGS sequence"/>
</dbReference>
<comment type="caution">
    <text evidence="1">The sequence shown here is derived from an EMBL/GenBank/DDBJ whole genome shotgun (WGS) entry which is preliminary data.</text>
</comment>